<comment type="caution">
    <text evidence="1">The sequence shown here is derived from an EMBL/GenBank/DDBJ whole genome shotgun (WGS) entry which is preliminary data.</text>
</comment>
<evidence type="ECO:0000313" key="2">
    <source>
        <dbReference type="EMBL" id="KAL1503397.1"/>
    </source>
</evidence>
<evidence type="ECO:0000313" key="1">
    <source>
        <dbReference type="EMBL" id="KAL1503390.1"/>
    </source>
</evidence>
<dbReference type="AlphaFoldDB" id="A0AB34IMV1"/>
<sequence>MVYLRAGSVVQQPSYLDELLSLPMRIYQFLLFFFTTLIDVRNPSNHHYTSAMPPNTPPLHRLYTTIKPPHLSHYTPPLHYHYTVTPALHNYITTTPLLHCHYTTGPSPSVIEPHRTAITQPLHHQ</sequence>
<keyword evidence="3" id="KW-1185">Reference proteome</keyword>
<reference evidence="1 3" key="1">
    <citation type="journal article" date="2024" name="Science">
        <title>Giant polyketide synthase enzymes in the biosynthesis of giant marine polyether toxins.</title>
        <authorList>
            <person name="Fallon T.R."/>
            <person name="Shende V.V."/>
            <person name="Wierzbicki I.H."/>
            <person name="Pendleton A.L."/>
            <person name="Watervoot N.F."/>
            <person name="Auber R.P."/>
            <person name="Gonzalez D.J."/>
            <person name="Wisecaver J.H."/>
            <person name="Moore B.S."/>
        </authorList>
    </citation>
    <scope>NUCLEOTIDE SEQUENCE [LARGE SCALE GENOMIC DNA]</scope>
    <source>
        <strain evidence="1 3">12B1</strain>
    </source>
</reference>
<dbReference type="Proteomes" id="UP001515480">
    <property type="component" value="Unassembled WGS sequence"/>
</dbReference>
<name>A0AB34IMV1_PRYPA</name>
<dbReference type="EMBL" id="JBGBPQ010000022">
    <property type="protein sequence ID" value="KAL1503397.1"/>
    <property type="molecule type" value="Genomic_DNA"/>
</dbReference>
<dbReference type="EMBL" id="JBGBPQ010000022">
    <property type="protein sequence ID" value="KAL1503390.1"/>
    <property type="molecule type" value="Genomic_DNA"/>
</dbReference>
<evidence type="ECO:0000313" key="3">
    <source>
        <dbReference type="Proteomes" id="UP001515480"/>
    </source>
</evidence>
<gene>
    <name evidence="1" type="ORF">AB1Y20_011441</name>
    <name evidence="2" type="ORF">AB1Y20_011448</name>
</gene>
<proteinExistence type="predicted"/>
<accession>A0AB34IMV1</accession>
<protein>
    <submittedName>
        <fullName evidence="1">Uncharacterized protein</fullName>
    </submittedName>
</protein>
<organism evidence="1 3">
    <name type="scientific">Prymnesium parvum</name>
    <name type="common">Toxic golden alga</name>
    <dbReference type="NCBI Taxonomy" id="97485"/>
    <lineage>
        <taxon>Eukaryota</taxon>
        <taxon>Haptista</taxon>
        <taxon>Haptophyta</taxon>
        <taxon>Prymnesiophyceae</taxon>
        <taxon>Prymnesiales</taxon>
        <taxon>Prymnesiaceae</taxon>
        <taxon>Prymnesium</taxon>
    </lineage>
</organism>